<dbReference type="PANTHER" id="PTHR13414">
    <property type="entry name" value="HUEL-CATION TRANSPORTER"/>
    <property type="match status" value="1"/>
</dbReference>
<evidence type="ECO:0000313" key="9">
    <source>
        <dbReference type="EMBL" id="MRG59899.1"/>
    </source>
</evidence>
<protein>
    <submittedName>
        <fullName evidence="9">Cation diffusion facilitator family transporter</fullName>
    </submittedName>
</protein>
<dbReference type="InterPro" id="IPR002524">
    <property type="entry name" value="Cation_efflux"/>
</dbReference>
<evidence type="ECO:0000256" key="1">
    <source>
        <dbReference type="ARBA" id="ARBA00004141"/>
    </source>
</evidence>
<evidence type="ECO:0000256" key="5">
    <source>
        <dbReference type="ARBA" id="ARBA00023136"/>
    </source>
</evidence>
<evidence type="ECO:0000256" key="4">
    <source>
        <dbReference type="ARBA" id="ARBA00022989"/>
    </source>
</evidence>
<feature type="transmembrane region" description="Helical" evidence="7">
    <location>
        <begin position="84"/>
        <end position="108"/>
    </location>
</feature>
<keyword evidence="10" id="KW-1185">Reference proteome</keyword>
<keyword evidence="5 7" id="KW-0472">Membrane</keyword>
<comment type="caution">
    <text evidence="9">The sequence shown here is derived from an EMBL/GenBank/DDBJ whole genome shotgun (WGS) entry which is preliminary data.</text>
</comment>
<proteinExistence type="predicted"/>
<organism evidence="9 10">
    <name type="scientific">Agromyces agglutinans</name>
    <dbReference type="NCBI Taxonomy" id="2662258"/>
    <lineage>
        <taxon>Bacteria</taxon>
        <taxon>Bacillati</taxon>
        <taxon>Actinomycetota</taxon>
        <taxon>Actinomycetes</taxon>
        <taxon>Micrococcales</taxon>
        <taxon>Microbacteriaceae</taxon>
        <taxon>Agromyces</taxon>
    </lineage>
</organism>
<reference evidence="9 10" key="1">
    <citation type="submission" date="2019-10" db="EMBL/GenBank/DDBJ databases">
        <authorList>
            <person name="Nie G."/>
            <person name="Ming H."/>
            <person name="Yi B."/>
        </authorList>
    </citation>
    <scope>NUCLEOTIDE SEQUENCE [LARGE SCALE GENOMIC DNA]</scope>
    <source>
        <strain evidence="9 10">CFH 90414</strain>
    </source>
</reference>
<dbReference type="InterPro" id="IPR040177">
    <property type="entry name" value="SLC30A9"/>
</dbReference>
<dbReference type="InterPro" id="IPR058533">
    <property type="entry name" value="Cation_efflux_TM"/>
</dbReference>
<dbReference type="GO" id="GO:0008324">
    <property type="term" value="F:monoatomic cation transmembrane transporter activity"/>
    <property type="evidence" value="ECO:0007669"/>
    <property type="project" value="InterPro"/>
</dbReference>
<dbReference type="PANTHER" id="PTHR13414:SF9">
    <property type="entry name" value="PROTON-COUPLED ZINC ANTIPORTER SLC30A9, MITOCHONDRIAL"/>
    <property type="match status" value="1"/>
</dbReference>
<dbReference type="Gene3D" id="1.20.1510.10">
    <property type="entry name" value="Cation efflux protein transmembrane domain"/>
    <property type="match status" value="1"/>
</dbReference>
<evidence type="ECO:0000256" key="2">
    <source>
        <dbReference type="ARBA" id="ARBA00022448"/>
    </source>
</evidence>
<feature type="compositionally biased region" description="Gly residues" evidence="6">
    <location>
        <begin position="320"/>
        <end position="336"/>
    </location>
</feature>
<dbReference type="EMBL" id="WJIF01000003">
    <property type="protein sequence ID" value="MRG59899.1"/>
    <property type="molecule type" value="Genomic_DNA"/>
</dbReference>
<feature type="domain" description="Cation efflux protein transmembrane" evidence="8">
    <location>
        <begin position="18"/>
        <end position="224"/>
    </location>
</feature>
<keyword evidence="4 7" id="KW-1133">Transmembrane helix</keyword>
<feature type="transmembrane region" description="Helical" evidence="7">
    <location>
        <begin position="176"/>
        <end position="195"/>
    </location>
</feature>
<keyword evidence="2" id="KW-0813">Transport</keyword>
<sequence length="350" mass="36370">MTTDETTRPASGESLTTVLVALIANGLIAIAKSIAAAITGSASMLAEAAHSWADTGNEVLLVIAERRSGRPADGRHPFGYGKDAYIWSMFAAFGLFTVGAVVSIQHGVQELIDPDPAGDFVVAYVVLGLAFVLEGVSFVRALRQARADAHRRHVQTLDHVLESSNPTLRAVFAEDAAALIGLVVAFGGVLLHQLLDSPVPDAIGSILVGVLLGVVAVVLIARNRAFLLGEPVDDGVRAAALRELLATPDIERVTALHLEFIGPGRVLLIAAVDLAGDRPEAAVAETLRRLEEAIVRREHVGAAVLTLSASDEASLPLDGSDGGWGPRPGGADGPVGGRAATDDGPDRLRA</sequence>
<comment type="subcellular location">
    <subcellularLocation>
        <location evidence="1">Membrane</location>
        <topology evidence="1">Multi-pass membrane protein</topology>
    </subcellularLocation>
</comment>
<dbReference type="SUPFAM" id="SSF161111">
    <property type="entry name" value="Cation efflux protein transmembrane domain-like"/>
    <property type="match status" value="1"/>
</dbReference>
<dbReference type="InterPro" id="IPR027469">
    <property type="entry name" value="Cation_efflux_TMD_sf"/>
</dbReference>
<feature type="transmembrane region" description="Helical" evidence="7">
    <location>
        <begin position="120"/>
        <end position="142"/>
    </location>
</feature>
<dbReference type="Proteomes" id="UP000431080">
    <property type="component" value="Unassembled WGS sequence"/>
</dbReference>
<evidence type="ECO:0000256" key="3">
    <source>
        <dbReference type="ARBA" id="ARBA00022692"/>
    </source>
</evidence>
<dbReference type="GO" id="GO:0016020">
    <property type="term" value="C:membrane"/>
    <property type="evidence" value="ECO:0007669"/>
    <property type="project" value="UniProtKB-SubCell"/>
</dbReference>
<dbReference type="Pfam" id="PF01545">
    <property type="entry name" value="Cation_efflux"/>
    <property type="match status" value="1"/>
</dbReference>
<evidence type="ECO:0000256" key="7">
    <source>
        <dbReference type="SAM" id="Phobius"/>
    </source>
</evidence>
<evidence type="ECO:0000313" key="10">
    <source>
        <dbReference type="Proteomes" id="UP000431080"/>
    </source>
</evidence>
<feature type="region of interest" description="Disordered" evidence="6">
    <location>
        <begin position="313"/>
        <end position="350"/>
    </location>
</feature>
<dbReference type="GO" id="GO:0006829">
    <property type="term" value="P:zinc ion transport"/>
    <property type="evidence" value="ECO:0007669"/>
    <property type="project" value="InterPro"/>
</dbReference>
<feature type="transmembrane region" description="Helical" evidence="7">
    <location>
        <begin position="201"/>
        <end position="221"/>
    </location>
</feature>
<accession>A0A6I2F5N1</accession>
<evidence type="ECO:0000259" key="8">
    <source>
        <dbReference type="Pfam" id="PF01545"/>
    </source>
</evidence>
<dbReference type="RefSeq" id="WP_153684305.1">
    <property type="nucleotide sequence ID" value="NZ_WJIF01000003.1"/>
</dbReference>
<dbReference type="NCBIfam" id="TIGR01297">
    <property type="entry name" value="CDF"/>
    <property type="match status" value="1"/>
</dbReference>
<name>A0A6I2F5N1_9MICO</name>
<feature type="transmembrane region" description="Helical" evidence="7">
    <location>
        <begin position="15"/>
        <end position="35"/>
    </location>
</feature>
<evidence type="ECO:0000256" key="6">
    <source>
        <dbReference type="SAM" id="MobiDB-lite"/>
    </source>
</evidence>
<gene>
    <name evidence="9" type="ORF">GE115_08455</name>
</gene>
<feature type="compositionally biased region" description="Basic and acidic residues" evidence="6">
    <location>
        <begin position="340"/>
        <end position="350"/>
    </location>
</feature>
<keyword evidence="3 7" id="KW-0812">Transmembrane</keyword>
<dbReference type="AlphaFoldDB" id="A0A6I2F5N1"/>